<sequence>MQATDKRVGIIHAYPSKYLINTLKKVGCKIVLFVPDISGLSLNDIEAAIAVPLHDQDTAIAKVLAYHQEKPFDALLPIYEGATAITAKLAAHIGLRGAKISAAQASRNKYFAYTCWSQNNIPVPITVPIYDPRQGWQDIEAHIGYPAIIKLADSMNSQGVIKVNSRNEYFNAVEHLLKMLHRPVDLDRQIDRNRLAYGASEIKIIAQQYCPGVEVGVDCIVAKNSYQIFGVFEKAPATGPYFAESMSISPTSLTPAQLQQVSQIAVDAVMALSCDQITAAHVEIRFTQDGPKVLEAGLRPGGAYTVAAVEYMTGINPYLELLNVLLGNNLNNVIPNTKAVLYGGIVIPKSGYLSRVSGLEIFAQITEILDVQILNVVGDRVYSLPESAQPHFAYYLVGGASRNEVLQKHKLIQESIQLEITDIAQVA</sequence>
<evidence type="ECO:0000313" key="7">
    <source>
        <dbReference type="Proteomes" id="UP000252107"/>
    </source>
</evidence>
<dbReference type="Gene3D" id="3.30.470.20">
    <property type="entry name" value="ATP-grasp fold, B domain"/>
    <property type="match status" value="1"/>
</dbReference>
<proteinExistence type="predicted"/>
<accession>A0A367Q568</accession>
<comment type="caution">
    <text evidence="6">The sequence shown here is derived from an EMBL/GenBank/DDBJ whole genome shotgun (WGS) entry which is preliminary data.</text>
</comment>
<evidence type="ECO:0000313" key="6">
    <source>
        <dbReference type="EMBL" id="RCJ19296.1"/>
    </source>
</evidence>
<dbReference type="PANTHER" id="PTHR43585:SF2">
    <property type="entry name" value="ATP-GRASP ENZYME FSQD"/>
    <property type="match status" value="1"/>
</dbReference>
<dbReference type="GO" id="GO:0046872">
    <property type="term" value="F:metal ion binding"/>
    <property type="evidence" value="ECO:0007669"/>
    <property type="project" value="InterPro"/>
</dbReference>
<dbReference type="GO" id="GO:0005524">
    <property type="term" value="F:ATP binding"/>
    <property type="evidence" value="ECO:0007669"/>
    <property type="project" value="UniProtKB-UniRule"/>
</dbReference>
<dbReference type="EMBL" id="LXQD01000341">
    <property type="protein sequence ID" value="RCJ19296.1"/>
    <property type="molecule type" value="Genomic_DNA"/>
</dbReference>
<dbReference type="Proteomes" id="UP000252107">
    <property type="component" value="Unassembled WGS sequence"/>
</dbReference>
<dbReference type="InterPro" id="IPR011761">
    <property type="entry name" value="ATP-grasp"/>
</dbReference>
<reference evidence="6" key="1">
    <citation type="submission" date="2016-04" db="EMBL/GenBank/DDBJ databases">
        <authorList>
            <person name="Tabuchi Yagui T.R."/>
        </authorList>
    </citation>
    <scope>NUCLEOTIDE SEQUENCE [LARGE SCALE GENOMIC DNA]</scope>
    <source>
        <strain evidence="6">NIES-26</strain>
    </source>
</reference>
<evidence type="ECO:0000256" key="3">
    <source>
        <dbReference type="ARBA" id="ARBA00022840"/>
    </source>
</evidence>
<keyword evidence="7" id="KW-1185">Reference proteome</keyword>
<keyword evidence="3 4" id="KW-0067">ATP-binding</keyword>
<feature type="domain" description="ATP-grasp" evidence="5">
    <location>
        <begin position="113"/>
        <end position="326"/>
    </location>
</feature>
<dbReference type="PANTHER" id="PTHR43585">
    <property type="entry name" value="FUMIPYRROLE BIOSYNTHESIS PROTEIN C"/>
    <property type="match status" value="1"/>
</dbReference>
<dbReference type="Gene3D" id="3.40.50.20">
    <property type="match status" value="1"/>
</dbReference>
<protein>
    <recommendedName>
        <fullName evidence="5">ATP-grasp domain-containing protein</fullName>
    </recommendedName>
</protein>
<evidence type="ECO:0000256" key="4">
    <source>
        <dbReference type="PROSITE-ProRule" id="PRU00409"/>
    </source>
</evidence>
<gene>
    <name evidence="6" type="ORF">A6770_32070</name>
</gene>
<dbReference type="GO" id="GO:0016874">
    <property type="term" value="F:ligase activity"/>
    <property type="evidence" value="ECO:0007669"/>
    <property type="project" value="UniProtKB-KW"/>
</dbReference>
<evidence type="ECO:0000259" key="5">
    <source>
        <dbReference type="PROSITE" id="PS50975"/>
    </source>
</evidence>
<dbReference type="Pfam" id="PF13535">
    <property type="entry name" value="ATP-grasp_4"/>
    <property type="match status" value="1"/>
</dbReference>
<evidence type="ECO:0000256" key="2">
    <source>
        <dbReference type="ARBA" id="ARBA00022741"/>
    </source>
</evidence>
<name>A0A367Q568_9NOSO</name>
<dbReference type="InterPro" id="IPR052032">
    <property type="entry name" value="ATP-dep_AA_Ligase"/>
</dbReference>
<keyword evidence="2 4" id="KW-0547">Nucleotide-binding</keyword>
<dbReference type="AlphaFoldDB" id="A0A367Q568"/>
<keyword evidence="1" id="KW-0436">Ligase</keyword>
<dbReference type="SUPFAM" id="SSF56059">
    <property type="entry name" value="Glutathione synthetase ATP-binding domain-like"/>
    <property type="match status" value="1"/>
</dbReference>
<dbReference type="PROSITE" id="PS50975">
    <property type="entry name" value="ATP_GRASP"/>
    <property type="match status" value="1"/>
</dbReference>
<evidence type="ECO:0000256" key="1">
    <source>
        <dbReference type="ARBA" id="ARBA00022598"/>
    </source>
</evidence>
<organism evidence="6 7">
    <name type="scientific">Nostoc minutum NIES-26</name>
    <dbReference type="NCBI Taxonomy" id="1844469"/>
    <lineage>
        <taxon>Bacteria</taxon>
        <taxon>Bacillati</taxon>
        <taxon>Cyanobacteriota</taxon>
        <taxon>Cyanophyceae</taxon>
        <taxon>Nostocales</taxon>
        <taxon>Nostocaceae</taxon>
        <taxon>Nostoc</taxon>
    </lineage>
</organism>